<protein>
    <submittedName>
        <fullName evidence="4">tRNA (N6-threonylcarbamoyladenosine(37)-N6)-methyltransferase TrmO</fullName>
    </submittedName>
</protein>
<keyword evidence="4" id="KW-0808">Transferase</keyword>
<evidence type="ECO:0000256" key="1">
    <source>
        <dbReference type="ARBA" id="ARBA00022691"/>
    </source>
</evidence>
<feature type="domain" description="TsaA-like" evidence="3">
    <location>
        <begin position="15"/>
        <end position="153"/>
    </location>
</feature>
<reference evidence="4 5" key="1">
    <citation type="submission" date="2017-12" db="EMBL/GenBank/DDBJ databases">
        <title>Phylogenetic diversity of female urinary microbiome.</title>
        <authorList>
            <person name="Thomas-White K."/>
            <person name="Wolfe A.J."/>
        </authorList>
    </citation>
    <scope>NUCLEOTIDE SEQUENCE [LARGE SCALE GENOMIC DNA]</scope>
    <source>
        <strain evidence="4 5">UMB0402</strain>
    </source>
</reference>
<sequence length="239" mass="27125">MNSYPSCDSSGFSQLEPIAYARTGFTQKFGIPRQSGRVNSLRARIEFTARFRSSQALRGLEGFSHLWLIWQFSEVVHSDRFVPLVRPPRLSGNVRMGVFATRSPFRPNRLGLSSVKLEEVVNGDLVVSGIDLLDGTPIYDIKPYIREDVHKDAKFGFTAKEKPTYEVVFPPAVQAALPADFLQTLADVLAEDPRPAYHRDPERVYGFTFSGFEVKFRVDGVVRVLQVREEKERNNRNIT</sequence>
<dbReference type="CDD" id="cd09281">
    <property type="entry name" value="UPF0066"/>
    <property type="match status" value="1"/>
</dbReference>
<dbReference type="RefSeq" id="WP_024331666.1">
    <property type="nucleotide sequence ID" value="NZ_JASOXK010000006.1"/>
</dbReference>
<dbReference type="PROSITE" id="PS01318">
    <property type="entry name" value="TSAA_1"/>
    <property type="match status" value="1"/>
</dbReference>
<evidence type="ECO:0000256" key="2">
    <source>
        <dbReference type="ARBA" id="ARBA00033753"/>
    </source>
</evidence>
<dbReference type="InterPro" id="IPR036413">
    <property type="entry name" value="YaeB-like_sf"/>
</dbReference>
<dbReference type="GO" id="GO:0032259">
    <property type="term" value="P:methylation"/>
    <property type="evidence" value="ECO:0007669"/>
    <property type="project" value="UniProtKB-KW"/>
</dbReference>
<dbReference type="Gene3D" id="3.30.2310.10">
    <property type="entry name" value="YaeB-like"/>
    <property type="match status" value="1"/>
</dbReference>
<keyword evidence="4" id="KW-0489">Methyltransferase</keyword>
<evidence type="ECO:0000313" key="5">
    <source>
        <dbReference type="Proteomes" id="UP000235122"/>
    </source>
</evidence>
<dbReference type="NCBIfam" id="TIGR00104">
    <property type="entry name" value="tRNA_TsaA"/>
    <property type="match status" value="1"/>
</dbReference>
<dbReference type="SUPFAM" id="SSF118196">
    <property type="entry name" value="YaeB-like"/>
    <property type="match status" value="1"/>
</dbReference>
<dbReference type="EMBL" id="PKKO01000005">
    <property type="protein sequence ID" value="PKY71848.1"/>
    <property type="molecule type" value="Genomic_DNA"/>
</dbReference>
<dbReference type="Pfam" id="PF18389">
    <property type="entry name" value="TrmO_C"/>
    <property type="match status" value="1"/>
</dbReference>
<dbReference type="GeneID" id="35866971"/>
<dbReference type="AlphaFoldDB" id="A0A2I1IL50"/>
<comment type="similarity">
    <text evidence="2">Belongs to the tRNA methyltransferase O family.</text>
</comment>
<dbReference type="PANTHER" id="PTHR12818:SF0">
    <property type="entry name" value="TRNA (ADENINE(37)-N6)-METHYLTRANSFERASE"/>
    <property type="match status" value="1"/>
</dbReference>
<evidence type="ECO:0000313" key="4">
    <source>
        <dbReference type="EMBL" id="PKY71848.1"/>
    </source>
</evidence>
<dbReference type="InterPro" id="IPR041369">
    <property type="entry name" value="TrmO_C"/>
</dbReference>
<proteinExistence type="inferred from homology"/>
<comment type="caution">
    <text evidence="4">The sequence shown here is derived from an EMBL/GenBank/DDBJ whole genome shotgun (WGS) entry which is preliminary data.</text>
</comment>
<dbReference type="GO" id="GO:0008168">
    <property type="term" value="F:methyltransferase activity"/>
    <property type="evidence" value="ECO:0007669"/>
    <property type="project" value="UniProtKB-KW"/>
</dbReference>
<dbReference type="InterPro" id="IPR023368">
    <property type="entry name" value="UPF0066_cons_site"/>
</dbReference>
<keyword evidence="5" id="KW-1185">Reference proteome</keyword>
<evidence type="ECO:0000259" key="3">
    <source>
        <dbReference type="PROSITE" id="PS51668"/>
    </source>
</evidence>
<dbReference type="STRING" id="33007.HMPREF3198_02219"/>
<gene>
    <name evidence="4" type="primary">tsaA</name>
    <name evidence="4" type="ORF">CYJ19_09015</name>
</gene>
<dbReference type="PANTHER" id="PTHR12818">
    <property type="entry name" value="TRNA (ADENINE(37)-N6)-METHYLTRANSFERASE"/>
    <property type="match status" value="1"/>
</dbReference>
<dbReference type="Pfam" id="PF01980">
    <property type="entry name" value="TrmO_N"/>
    <property type="match status" value="1"/>
</dbReference>
<dbReference type="Proteomes" id="UP000235122">
    <property type="component" value="Unassembled WGS sequence"/>
</dbReference>
<dbReference type="InterPro" id="IPR036414">
    <property type="entry name" value="YaeB_N_sf"/>
</dbReference>
<name>A0A2I1IL50_9ACTO</name>
<accession>A0A2I1IL50</accession>
<dbReference type="Gene3D" id="2.40.30.70">
    <property type="entry name" value="YaeB-like"/>
    <property type="match status" value="1"/>
</dbReference>
<organism evidence="4 5">
    <name type="scientific">Winkia neuii</name>
    <dbReference type="NCBI Taxonomy" id="33007"/>
    <lineage>
        <taxon>Bacteria</taxon>
        <taxon>Bacillati</taxon>
        <taxon>Actinomycetota</taxon>
        <taxon>Actinomycetes</taxon>
        <taxon>Actinomycetales</taxon>
        <taxon>Actinomycetaceae</taxon>
        <taxon>Winkia</taxon>
    </lineage>
</organism>
<dbReference type="InterPro" id="IPR023370">
    <property type="entry name" value="TrmO-like_N"/>
</dbReference>
<dbReference type="InterPro" id="IPR040372">
    <property type="entry name" value="YaeB-like"/>
</dbReference>
<dbReference type="PROSITE" id="PS51668">
    <property type="entry name" value="TSAA_2"/>
    <property type="match status" value="1"/>
</dbReference>
<keyword evidence="1" id="KW-0949">S-adenosyl-L-methionine</keyword>